<feature type="non-terminal residue" evidence="1">
    <location>
        <position position="1"/>
    </location>
</feature>
<comment type="caution">
    <text evidence="1">The sequence shown here is derived from an EMBL/GenBank/DDBJ whole genome shotgun (WGS) entry which is preliminary data.</text>
</comment>
<sequence length="54" mass="6366">YTQARWGENIIPESIVGKVTEEKIKRNLQVLNKLQKEKGIQKIMKHINIKHILD</sequence>
<evidence type="ECO:0000313" key="1">
    <source>
        <dbReference type="EMBL" id="CAG8813221.1"/>
    </source>
</evidence>
<dbReference type="AlphaFoldDB" id="A0A9N9K5S7"/>
<protein>
    <submittedName>
        <fullName evidence="1">17321_t:CDS:1</fullName>
    </submittedName>
</protein>
<evidence type="ECO:0000313" key="2">
    <source>
        <dbReference type="Proteomes" id="UP000789759"/>
    </source>
</evidence>
<feature type="non-terminal residue" evidence="1">
    <location>
        <position position="54"/>
    </location>
</feature>
<keyword evidence="2" id="KW-1185">Reference proteome</keyword>
<dbReference type="Proteomes" id="UP000789759">
    <property type="component" value="Unassembled WGS sequence"/>
</dbReference>
<gene>
    <name evidence="1" type="ORF">CPELLU_LOCUS18890</name>
</gene>
<accession>A0A9N9K5S7</accession>
<organism evidence="1 2">
    <name type="scientific">Cetraspora pellucida</name>
    <dbReference type="NCBI Taxonomy" id="1433469"/>
    <lineage>
        <taxon>Eukaryota</taxon>
        <taxon>Fungi</taxon>
        <taxon>Fungi incertae sedis</taxon>
        <taxon>Mucoromycota</taxon>
        <taxon>Glomeromycotina</taxon>
        <taxon>Glomeromycetes</taxon>
        <taxon>Diversisporales</taxon>
        <taxon>Gigasporaceae</taxon>
        <taxon>Cetraspora</taxon>
    </lineage>
</organism>
<dbReference type="EMBL" id="CAJVQA010040653">
    <property type="protein sequence ID" value="CAG8813221.1"/>
    <property type="molecule type" value="Genomic_DNA"/>
</dbReference>
<reference evidence="1" key="1">
    <citation type="submission" date="2021-06" db="EMBL/GenBank/DDBJ databases">
        <authorList>
            <person name="Kallberg Y."/>
            <person name="Tangrot J."/>
            <person name="Rosling A."/>
        </authorList>
    </citation>
    <scope>NUCLEOTIDE SEQUENCE</scope>
    <source>
        <strain evidence="1">FL966</strain>
    </source>
</reference>
<name>A0A9N9K5S7_9GLOM</name>
<proteinExistence type="predicted"/>